<name>A0ACC2GS12_DALPE</name>
<evidence type="ECO:0000313" key="1">
    <source>
        <dbReference type="EMBL" id="KAJ8006372.1"/>
    </source>
</evidence>
<dbReference type="EMBL" id="CM055737">
    <property type="protein sequence ID" value="KAJ8006372.1"/>
    <property type="molecule type" value="Genomic_DNA"/>
</dbReference>
<organism evidence="1 2">
    <name type="scientific">Dallia pectoralis</name>
    <name type="common">Alaska blackfish</name>
    <dbReference type="NCBI Taxonomy" id="75939"/>
    <lineage>
        <taxon>Eukaryota</taxon>
        <taxon>Metazoa</taxon>
        <taxon>Chordata</taxon>
        <taxon>Craniata</taxon>
        <taxon>Vertebrata</taxon>
        <taxon>Euteleostomi</taxon>
        <taxon>Actinopterygii</taxon>
        <taxon>Neopterygii</taxon>
        <taxon>Teleostei</taxon>
        <taxon>Protacanthopterygii</taxon>
        <taxon>Esociformes</taxon>
        <taxon>Umbridae</taxon>
        <taxon>Dallia</taxon>
    </lineage>
</organism>
<reference evidence="1" key="1">
    <citation type="submission" date="2021-05" db="EMBL/GenBank/DDBJ databases">
        <authorList>
            <person name="Pan Q."/>
            <person name="Jouanno E."/>
            <person name="Zahm M."/>
            <person name="Klopp C."/>
            <person name="Cabau C."/>
            <person name="Louis A."/>
            <person name="Berthelot C."/>
            <person name="Parey E."/>
            <person name="Roest Crollius H."/>
            <person name="Montfort J."/>
            <person name="Robinson-Rechavi M."/>
            <person name="Bouchez O."/>
            <person name="Lampietro C."/>
            <person name="Lopez Roques C."/>
            <person name="Donnadieu C."/>
            <person name="Postlethwait J."/>
            <person name="Bobe J."/>
            <person name="Dillon D."/>
            <person name="Chandos A."/>
            <person name="von Hippel F."/>
            <person name="Guiguen Y."/>
        </authorList>
    </citation>
    <scope>NUCLEOTIDE SEQUENCE</scope>
    <source>
        <strain evidence="1">YG-Jan2019</strain>
    </source>
</reference>
<dbReference type="Proteomes" id="UP001157502">
    <property type="component" value="Chromosome 10"/>
</dbReference>
<comment type="caution">
    <text evidence="1">The sequence shown here is derived from an EMBL/GenBank/DDBJ whole genome shotgun (WGS) entry which is preliminary data.</text>
</comment>
<protein>
    <submittedName>
        <fullName evidence="1">Uncharacterized protein</fullName>
    </submittedName>
</protein>
<proteinExistence type="predicted"/>
<accession>A0ACC2GS12</accession>
<keyword evidence="2" id="KW-1185">Reference proteome</keyword>
<sequence>MTPIPGDPSQSDLASEEELSDDAEEEVPLGCPPRRALPDLFPRILIDGLQCGCLTGPPQMRPLTFDLSSAPGATWGMSPVPLPGSGVVIQLQSPMRLFWEEDVPPCCDCSSSPPAARHSLS</sequence>
<gene>
    <name evidence="1" type="ORF">DPEC_G00134540</name>
</gene>
<evidence type="ECO:0000313" key="2">
    <source>
        <dbReference type="Proteomes" id="UP001157502"/>
    </source>
</evidence>